<dbReference type="RefSeq" id="WP_179914894.1">
    <property type="nucleotide sequence ID" value="NZ_JACCDE010000001.1"/>
</dbReference>
<reference evidence="1 2" key="1">
    <citation type="journal article" date="2003" name="Extremophiles">
        <title>Halomonas glaciei sp. nov. isolated from fast ice of Adelie Land, Antarctica.</title>
        <authorList>
            <person name="Reddy G.S."/>
            <person name="Raghavan P.U."/>
            <person name="Sarita N.B."/>
            <person name="Prakash J.S."/>
            <person name="Nagesh N."/>
            <person name="Delille D."/>
            <person name="Shivaji S."/>
        </authorList>
    </citation>
    <scope>NUCLEOTIDE SEQUENCE [LARGE SCALE GENOMIC DNA]</scope>
    <source>
        <strain evidence="1 2">DD39</strain>
    </source>
</reference>
<proteinExistence type="predicted"/>
<evidence type="ECO:0000313" key="1">
    <source>
        <dbReference type="EMBL" id="NYS76355.1"/>
    </source>
</evidence>
<sequence>MKNVTFVFFHPDLDILSDRTIRSLLKKISVILREVQFQEIAYLIKQSDITPSEKQSLRDRLGGQLNHIEAYYLERLERGSLTLTVSLTAVAIWLLQQTIGESIKEAWRQSEMHKNLVSYLSGPQRKEVLVKNIDRVLDAWSYDDYLIEDTNKSIDNQGDLTVKVDLGTPLQVKKRIEENSGPITIESIIDDSEKIIIQLKPD</sequence>
<comment type="caution">
    <text evidence="1">The sequence shown here is derived from an EMBL/GenBank/DDBJ whole genome shotgun (WGS) entry which is preliminary data.</text>
</comment>
<evidence type="ECO:0000313" key="2">
    <source>
        <dbReference type="Proteomes" id="UP000526892"/>
    </source>
</evidence>
<dbReference type="EMBL" id="JACCDE010000001">
    <property type="protein sequence ID" value="NYS76355.1"/>
    <property type="molecule type" value="Genomic_DNA"/>
</dbReference>
<organism evidence="1 2">
    <name type="scientific">Vreelandella glaciei</name>
    <dbReference type="NCBI Taxonomy" id="186761"/>
    <lineage>
        <taxon>Bacteria</taxon>
        <taxon>Pseudomonadati</taxon>
        <taxon>Pseudomonadota</taxon>
        <taxon>Gammaproteobacteria</taxon>
        <taxon>Oceanospirillales</taxon>
        <taxon>Halomonadaceae</taxon>
        <taxon>Vreelandella</taxon>
    </lineage>
</organism>
<keyword evidence="2" id="KW-1185">Reference proteome</keyword>
<protein>
    <submittedName>
        <fullName evidence="1">Uncharacterized protein</fullName>
    </submittedName>
</protein>
<name>A0A7Z0LPR5_9GAMM</name>
<accession>A0A7Z0LPR5</accession>
<dbReference type="AlphaFoldDB" id="A0A7Z0LPR5"/>
<dbReference type="Proteomes" id="UP000526892">
    <property type="component" value="Unassembled WGS sequence"/>
</dbReference>
<gene>
    <name evidence="1" type="ORF">HZS80_01225</name>
</gene>